<dbReference type="EMBL" id="FOWE01000004">
    <property type="protein sequence ID" value="SFO20542.1"/>
    <property type="molecule type" value="Genomic_DNA"/>
</dbReference>
<keyword evidence="2" id="KW-1185">Reference proteome</keyword>
<accession>A0A1I5F9X6</accession>
<gene>
    <name evidence="1" type="ORF">SAMN05660359_02025</name>
</gene>
<sequence>MVVCVSRDPLESDARCAACAHERAVHEHCRPGTDCGLCGCDRFRHSVRDVVAGLLGRRRAAARV</sequence>
<evidence type="ECO:0000313" key="1">
    <source>
        <dbReference type="EMBL" id="SFO20542.1"/>
    </source>
</evidence>
<organism evidence="1 2">
    <name type="scientific">Geodermatophilus obscurus</name>
    <dbReference type="NCBI Taxonomy" id="1861"/>
    <lineage>
        <taxon>Bacteria</taxon>
        <taxon>Bacillati</taxon>
        <taxon>Actinomycetota</taxon>
        <taxon>Actinomycetes</taxon>
        <taxon>Geodermatophilales</taxon>
        <taxon>Geodermatophilaceae</taxon>
        <taxon>Geodermatophilus</taxon>
    </lineage>
</organism>
<dbReference type="AlphaFoldDB" id="A0A1I5F9X6"/>
<reference evidence="2" key="1">
    <citation type="submission" date="2016-10" db="EMBL/GenBank/DDBJ databases">
        <authorList>
            <person name="Varghese N."/>
            <person name="Submissions S."/>
        </authorList>
    </citation>
    <scope>NUCLEOTIDE SEQUENCE [LARGE SCALE GENOMIC DNA]</scope>
    <source>
        <strain evidence="2">DSM 43161</strain>
    </source>
</reference>
<dbReference type="Proteomes" id="UP000183642">
    <property type="component" value="Unassembled WGS sequence"/>
</dbReference>
<evidence type="ECO:0000313" key="2">
    <source>
        <dbReference type="Proteomes" id="UP000183642"/>
    </source>
</evidence>
<proteinExistence type="predicted"/>
<name>A0A1I5F9X6_9ACTN</name>
<protein>
    <submittedName>
        <fullName evidence="1">Uncharacterized protein</fullName>
    </submittedName>
</protein>